<keyword evidence="4" id="KW-0223">Dioxygenase</keyword>
<dbReference type="SUPFAM" id="SSF51197">
    <property type="entry name" value="Clavaminate synthase-like"/>
    <property type="match status" value="1"/>
</dbReference>
<dbReference type="Pfam" id="PF05721">
    <property type="entry name" value="PhyH"/>
    <property type="match status" value="1"/>
</dbReference>
<evidence type="ECO:0000256" key="6">
    <source>
        <dbReference type="ARBA" id="ARBA00023004"/>
    </source>
</evidence>
<evidence type="ECO:0000313" key="8">
    <source>
        <dbReference type="EMBL" id="KAF4311817.1"/>
    </source>
</evidence>
<evidence type="ECO:0000256" key="2">
    <source>
        <dbReference type="ARBA" id="ARBA00005830"/>
    </source>
</evidence>
<dbReference type="OrthoDB" id="445007at2759"/>
<evidence type="ECO:0000256" key="7">
    <source>
        <dbReference type="SAM" id="MobiDB-lite"/>
    </source>
</evidence>
<dbReference type="PANTHER" id="PTHR20883:SF19">
    <property type="entry name" value="MULTIFUNCTIONAL DIOXYGENASE AUSE"/>
    <property type="match status" value="1"/>
</dbReference>
<keyword evidence="3" id="KW-0479">Metal-binding</keyword>
<feature type="region of interest" description="Disordered" evidence="7">
    <location>
        <begin position="1"/>
        <end position="22"/>
    </location>
</feature>
<dbReference type="GO" id="GO:0051213">
    <property type="term" value="F:dioxygenase activity"/>
    <property type="evidence" value="ECO:0007669"/>
    <property type="project" value="UniProtKB-KW"/>
</dbReference>
<evidence type="ECO:0000256" key="5">
    <source>
        <dbReference type="ARBA" id="ARBA00023002"/>
    </source>
</evidence>
<keyword evidence="5" id="KW-0560">Oxidoreductase</keyword>
<comment type="caution">
    <text evidence="8">The sequence shown here is derived from an EMBL/GenBank/DDBJ whole genome shotgun (WGS) entry which is preliminary data.</text>
</comment>
<dbReference type="AlphaFoldDB" id="A0A8H4NE42"/>
<reference evidence="8" key="1">
    <citation type="submission" date="2020-04" db="EMBL/GenBank/DDBJ databases">
        <title>Genome Assembly and Annotation of Botryosphaeria dothidea sdau 11-99, a Latent Pathogen of Apple Fruit Ring Rot in China.</title>
        <authorList>
            <person name="Yu C."/>
            <person name="Diao Y."/>
            <person name="Lu Q."/>
            <person name="Zhao J."/>
            <person name="Cui S."/>
            <person name="Peng C."/>
            <person name="He B."/>
            <person name="Liu H."/>
        </authorList>
    </citation>
    <scope>NUCLEOTIDE SEQUENCE [LARGE SCALE GENOMIC DNA]</scope>
    <source>
        <strain evidence="8">Sdau11-99</strain>
    </source>
</reference>
<gene>
    <name evidence="8" type="ORF">GTA08_BOTSDO12585</name>
</gene>
<accession>A0A8H4NE42</accession>
<comment type="similarity">
    <text evidence="2">Belongs to the PhyH family.</text>
</comment>
<dbReference type="GO" id="GO:0046872">
    <property type="term" value="F:metal ion binding"/>
    <property type="evidence" value="ECO:0007669"/>
    <property type="project" value="UniProtKB-KW"/>
</dbReference>
<proteinExistence type="inferred from homology"/>
<evidence type="ECO:0000256" key="3">
    <source>
        <dbReference type="ARBA" id="ARBA00022723"/>
    </source>
</evidence>
<evidence type="ECO:0000256" key="4">
    <source>
        <dbReference type="ARBA" id="ARBA00022964"/>
    </source>
</evidence>
<dbReference type="Gene3D" id="2.60.120.620">
    <property type="entry name" value="q2cbj1_9rhob like domain"/>
    <property type="match status" value="1"/>
</dbReference>
<comment type="cofactor">
    <cofactor evidence="1">
        <name>Fe cation</name>
        <dbReference type="ChEBI" id="CHEBI:24875"/>
    </cofactor>
</comment>
<dbReference type="PANTHER" id="PTHR20883">
    <property type="entry name" value="PHYTANOYL-COA DIOXYGENASE DOMAIN CONTAINING 1"/>
    <property type="match status" value="1"/>
</dbReference>
<protein>
    <submittedName>
        <fullName evidence="8">PhyH-domain-containing protein</fullName>
    </submittedName>
</protein>
<evidence type="ECO:0000313" key="9">
    <source>
        <dbReference type="Proteomes" id="UP000572817"/>
    </source>
</evidence>
<organism evidence="8 9">
    <name type="scientific">Botryosphaeria dothidea</name>
    <dbReference type="NCBI Taxonomy" id="55169"/>
    <lineage>
        <taxon>Eukaryota</taxon>
        <taxon>Fungi</taxon>
        <taxon>Dikarya</taxon>
        <taxon>Ascomycota</taxon>
        <taxon>Pezizomycotina</taxon>
        <taxon>Dothideomycetes</taxon>
        <taxon>Dothideomycetes incertae sedis</taxon>
        <taxon>Botryosphaeriales</taxon>
        <taxon>Botryosphaeriaceae</taxon>
        <taxon>Botryosphaeria</taxon>
    </lineage>
</organism>
<dbReference type="Proteomes" id="UP000572817">
    <property type="component" value="Unassembled WGS sequence"/>
</dbReference>
<dbReference type="EMBL" id="WWBZ02000008">
    <property type="protein sequence ID" value="KAF4311817.1"/>
    <property type="molecule type" value="Genomic_DNA"/>
</dbReference>
<sequence length="316" mass="35015">MIPPAAPQTAQPNGAKELRGVTRETPIDEVARIADEDGAVILRGMLTPAQVAQLNNEIQPLLDSVQCGSLNPDVRVQKFHGYNTKRVCNLTNTSAVFRDHMLDDDFIHAISDRLFKDRDGAGDYWLGTAATIHIGPGEIEQGLHRDMGNYPVYYRFGPEGPECQLNFLFATTDFTEENGATRIIPGSNHWTFDQRGLPSQCIPALMKAGDCLMITGKVVHGGGANKTDVWRGCVSMTVNASFLTPEEAHPFIVSLDVAKTLSRRAQKFLGFRSQWPSKVPGLWTKDYTELSRWLDLDADRPAPTYRERQMVLEAAG</sequence>
<keyword evidence="9" id="KW-1185">Reference proteome</keyword>
<dbReference type="InterPro" id="IPR008775">
    <property type="entry name" value="Phytyl_CoA_dOase-like"/>
</dbReference>
<keyword evidence="6" id="KW-0408">Iron</keyword>
<evidence type="ECO:0000256" key="1">
    <source>
        <dbReference type="ARBA" id="ARBA00001962"/>
    </source>
</evidence>
<name>A0A8H4NE42_9PEZI</name>